<keyword evidence="6" id="KW-1185">Reference proteome</keyword>
<feature type="domain" description="Solute-binding protein family 5" evidence="3">
    <location>
        <begin position="389"/>
        <end position="765"/>
    </location>
</feature>
<dbReference type="InterPro" id="IPR036397">
    <property type="entry name" value="RNaseH_sf"/>
</dbReference>
<dbReference type="InterPro" id="IPR012337">
    <property type="entry name" value="RNaseH-like_sf"/>
</dbReference>
<evidence type="ECO:0000313" key="6">
    <source>
        <dbReference type="Proteomes" id="UP001174909"/>
    </source>
</evidence>
<dbReference type="Pfam" id="PF13565">
    <property type="entry name" value="HTH_32"/>
    <property type="match status" value="1"/>
</dbReference>
<protein>
    <submittedName>
        <fullName evidence="5">Periplasmic oligopeptide-binding protein</fullName>
    </submittedName>
</protein>
<dbReference type="InterPro" id="IPR000914">
    <property type="entry name" value="SBP_5_dom"/>
</dbReference>
<dbReference type="InterPro" id="IPR047655">
    <property type="entry name" value="Transpos_IS630-like"/>
</dbReference>
<dbReference type="SUPFAM" id="SSF53850">
    <property type="entry name" value="Periplasmic binding protein-like II"/>
    <property type="match status" value="1"/>
</dbReference>
<dbReference type="SUPFAM" id="SSF53098">
    <property type="entry name" value="Ribonuclease H-like"/>
    <property type="match status" value="1"/>
</dbReference>
<feature type="compositionally biased region" description="Low complexity" evidence="2">
    <location>
        <begin position="315"/>
        <end position="333"/>
    </location>
</feature>
<dbReference type="InterPro" id="IPR038717">
    <property type="entry name" value="Tc1-like_DDE_dom"/>
</dbReference>
<accession>A0AA35WGJ8</accession>
<gene>
    <name evidence="5" type="ORF">GBAR_LOCUS11844</name>
</gene>
<reference evidence="5" key="1">
    <citation type="submission" date="2023-03" db="EMBL/GenBank/DDBJ databases">
        <authorList>
            <person name="Steffen K."/>
            <person name="Cardenas P."/>
        </authorList>
    </citation>
    <scope>NUCLEOTIDE SEQUENCE</scope>
</reference>
<feature type="domain" description="Tc1-like transposase DDE" evidence="4">
    <location>
        <begin position="107"/>
        <end position="254"/>
    </location>
</feature>
<organism evidence="5 6">
    <name type="scientific">Geodia barretti</name>
    <name type="common">Barrett's horny sponge</name>
    <dbReference type="NCBI Taxonomy" id="519541"/>
    <lineage>
        <taxon>Eukaryota</taxon>
        <taxon>Metazoa</taxon>
        <taxon>Porifera</taxon>
        <taxon>Demospongiae</taxon>
        <taxon>Heteroscleromorpha</taxon>
        <taxon>Tetractinellida</taxon>
        <taxon>Astrophorina</taxon>
        <taxon>Geodiidae</taxon>
        <taxon>Geodia</taxon>
    </lineage>
</organism>
<dbReference type="AlphaFoldDB" id="A0AA35WGJ8"/>
<dbReference type="GO" id="GO:1904680">
    <property type="term" value="F:peptide transmembrane transporter activity"/>
    <property type="evidence" value="ECO:0007669"/>
    <property type="project" value="TreeGrafter"/>
</dbReference>
<evidence type="ECO:0000259" key="3">
    <source>
        <dbReference type="Pfam" id="PF00496"/>
    </source>
</evidence>
<evidence type="ECO:0000256" key="2">
    <source>
        <dbReference type="SAM" id="MobiDB-lite"/>
    </source>
</evidence>
<comment type="caution">
    <text evidence="5">The sequence shown here is derived from an EMBL/GenBank/DDBJ whole genome shotgun (WGS) entry which is preliminary data.</text>
</comment>
<proteinExistence type="predicted"/>
<sequence length="853" mass="95204">MILGCAEGRSNTEVGADLGVSDETVGKWRSRFLERRLDGLSDEPRSGRPRAVTDDHVERVITLTLETTPKDATHWSTRSMAQRSGLSHNTVRDVVGLYLNPPDRALVLCVDEKSQIQALDRTRPLLPMRPGQVERRTHDYVDYLRHGTTSLFAALDTRTGKVIGRCHQRHRAVEFRKFLDTIEAEVPADLDVHLIADNYATHKTALIRNWLAKRPRFHMHFTPTSASWLNLVERWFGLLTEKQLRRGVHQSSAELEAAIYRYLDNRNVEGTQMSKKLRITLFTILISMGLTLACGAAEEPAPAVPASSEGAAATAVPAAAPTAEPVAAPETSAQPSDDKYGGTLRVQLHLDPTGVDLHTPRGASSREFWIAQPALNYLVTEELGNPGVIAPDLAESWDVTLNDDGTADWTFNLDPSGTWHNGESVTAEDIKFNFDRVKNPPEGLTIGRARPVGTYYENVDDVQIAGSQITVHTSTKSQGFLAAVALTNFPIFNKAATEALPQPLIRNYEELVGSGPFIPEDYETGARYSLTRNPSYWANPDLPYLDGIEVLIMVDEATRLAALQTGQVDIAYPQLAASLYVQLQEMDHMVTKTVLGDVSHWDVQMNEEREPWNDIRVRQAVSLGMNRNRVGEISERGFGSPYGILYPPGSPYALSIDEVKLLPGFAEDKEAEFEEARRLLAEYSEDTGYDFTQEIPMLTENRPSNIEGATLLIQQLSNIGITGGVMDVQEDAVTEEREIAHDFNIMIRGFGGPVEPDLHLQNQYVTDGARNFGAMSHPEIDQLYEDQRNAETHEERVAVIQEMARKFWEVQGGSVPMWWRARFHAFNERVQDYNPQLSFSPDTANVAHVWLAK</sequence>
<dbReference type="NCBIfam" id="NF033545">
    <property type="entry name" value="transpos_IS630"/>
    <property type="match status" value="1"/>
</dbReference>
<dbReference type="InterPro" id="IPR039424">
    <property type="entry name" value="SBP_5"/>
</dbReference>
<evidence type="ECO:0000256" key="1">
    <source>
        <dbReference type="ARBA" id="ARBA00022729"/>
    </source>
</evidence>
<dbReference type="Pfam" id="PF00496">
    <property type="entry name" value="SBP_bac_5"/>
    <property type="match status" value="1"/>
</dbReference>
<dbReference type="InterPro" id="IPR009057">
    <property type="entry name" value="Homeodomain-like_sf"/>
</dbReference>
<dbReference type="Gene3D" id="3.30.420.10">
    <property type="entry name" value="Ribonuclease H-like superfamily/Ribonuclease H"/>
    <property type="match status" value="1"/>
</dbReference>
<dbReference type="PANTHER" id="PTHR30290:SF38">
    <property type="entry name" value="D,D-DIPEPTIDE-BINDING PERIPLASMIC PROTEIN DDPA-RELATED"/>
    <property type="match status" value="1"/>
</dbReference>
<keyword evidence="1" id="KW-0732">Signal</keyword>
<dbReference type="GO" id="GO:0003676">
    <property type="term" value="F:nucleic acid binding"/>
    <property type="evidence" value="ECO:0007669"/>
    <property type="project" value="InterPro"/>
</dbReference>
<dbReference type="EMBL" id="CASHTH010001774">
    <property type="protein sequence ID" value="CAI8019734.1"/>
    <property type="molecule type" value="Genomic_DNA"/>
</dbReference>
<dbReference type="Gene3D" id="3.10.105.10">
    <property type="entry name" value="Dipeptide-binding Protein, Domain 3"/>
    <property type="match status" value="1"/>
</dbReference>
<dbReference type="SUPFAM" id="SSF46689">
    <property type="entry name" value="Homeodomain-like"/>
    <property type="match status" value="1"/>
</dbReference>
<dbReference type="GO" id="GO:0015833">
    <property type="term" value="P:peptide transport"/>
    <property type="evidence" value="ECO:0007669"/>
    <property type="project" value="TreeGrafter"/>
</dbReference>
<dbReference type="PANTHER" id="PTHR30290">
    <property type="entry name" value="PERIPLASMIC BINDING COMPONENT OF ABC TRANSPORTER"/>
    <property type="match status" value="1"/>
</dbReference>
<feature type="region of interest" description="Disordered" evidence="2">
    <location>
        <begin position="315"/>
        <end position="340"/>
    </location>
</feature>
<dbReference type="Gene3D" id="3.40.190.10">
    <property type="entry name" value="Periplasmic binding protein-like II"/>
    <property type="match status" value="1"/>
</dbReference>
<evidence type="ECO:0000259" key="4">
    <source>
        <dbReference type="Pfam" id="PF13358"/>
    </source>
</evidence>
<evidence type="ECO:0000313" key="5">
    <source>
        <dbReference type="EMBL" id="CAI8019734.1"/>
    </source>
</evidence>
<dbReference type="Proteomes" id="UP001174909">
    <property type="component" value="Unassembled WGS sequence"/>
</dbReference>
<dbReference type="Pfam" id="PF13358">
    <property type="entry name" value="DDE_3"/>
    <property type="match status" value="1"/>
</dbReference>
<name>A0AA35WGJ8_GEOBA</name>